<evidence type="ECO:0000313" key="18">
    <source>
        <dbReference type="Proteomes" id="UP000226420"/>
    </source>
</evidence>
<dbReference type="InterPro" id="IPR048019">
    <property type="entry name" value="RsmB-like_N"/>
</dbReference>
<dbReference type="GO" id="GO:0005829">
    <property type="term" value="C:cytosol"/>
    <property type="evidence" value="ECO:0007669"/>
    <property type="project" value="TreeGrafter"/>
</dbReference>
<evidence type="ECO:0000256" key="9">
    <source>
        <dbReference type="ARBA" id="ARBA00022884"/>
    </source>
</evidence>
<dbReference type="InterPro" id="IPR006027">
    <property type="entry name" value="NusB_RsmB_TIM44"/>
</dbReference>
<evidence type="ECO:0000256" key="1">
    <source>
        <dbReference type="ARBA" id="ARBA00002724"/>
    </source>
</evidence>
<dbReference type="SUPFAM" id="SSF48013">
    <property type="entry name" value="NusB-like"/>
    <property type="match status" value="1"/>
</dbReference>
<dbReference type="PANTHER" id="PTHR22807:SF61">
    <property type="entry name" value="NOL1_NOP2_SUN FAMILY PROTEIN _ ANTITERMINATION NUSB DOMAIN-CONTAINING PROTEIN"/>
    <property type="match status" value="1"/>
</dbReference>
<dbReference type="HAMAP" id="MF_01856">
    <property type="entry name" value="16SrRNA_methyltr_B"/>
    <property type="match status" value="1"/>
</dbReference>
<comment type="subcellular location">
    <subcellularLocation>
        <location evidence="2 14">Cytoplasm</location>
    </subcellularLocation>
</comment>
<evidence type="ECO:0000256" key="6">
    <source>
        <dbReference type="ARBA" id="ARBA00022603"/>
    </source>
</evidence>
<dbReference type="InterPro" id="IPR029063">
    <property type="entry name" value="SAM-dependent_MTases_sf"/>
</dbReference>
<evidence type="ECO:0000256" key="2">
    <source>
        <dbReference type="ARBA" id="ARBA00004496"/>
    </source>
</evidence>
<dbReference type="CDD" id="cd02440">
    <property type="entry name" value="AdoMet_MTases"/>
    <property type="match status" value="1"/>
</dbReference>
<dbReference type="GO" id="GO:0006355">
    <property type="term" value="P:regulation of DNA-templated transcription"/>
    <property type="evidence" value="ECO:0007669"/>
    <property type="project" value="InterPro"/>
</dbReference>
<dbReference type="PROSITE" id="PS51686">
    <property type="entry name" value="SAM_MT_RSMB_NOP"/>
    <property type="match status" value="1"/>
</dbReference>
<dbReference type="GO" id="GO:0009383">
    <property type="term" value="F:rRNA (cytosine-C5-)-methyltransferase activity"/>
    <property type="evidence" value="ECO:0007669"/>
    <property type="project" value="TreeGrafter"/>
</dbReference>
<dbReference type="Pfam" id="PF22458">
    <property type="entry name" value="RsmF-B_ferredox"/>
    <property type="match status" value="1"/>
</dbReference>
<dbReference type="AlphaFoldDB" id="A0AAJ4WCV5"/>
<dbReference type="NCBIfam" id="TIGR00563">
    <property type="entry name" value="rsmB"/>
    <property type="match status" value="1"/>
</dbReference>
<dbReference type="Gene3D" id="3.30.70.1170">
    <property type="entry name" value="Sun protein, domain 3"/>
    <property type="match status" value="1"/>
</dbReference>
<feature type="active site" description="Nucleophile" evidence="14 15">
    <location>
        <position position="397"/>
    </location>
</feature>
<keyword evidence="7 14" id="KW-0808">Transferase</keyword>
<comment type="similarity">
    <text evidence="14 15">Belongs to the class I-like SAM-binding methyltransferase superfamily. RsmB/NOP family.</text>
</comment>
<dbReference type="FunFam" id="1.10.940.10:FF:000002">
    <property type="entry name" value="Ribosomal RNA small subunit methyltransferase B"/>
    <property type="match status" value="1"/>
</dbReference>
<protein>
    <recommendedName>
        <fullName evidence="13 14">Ribosomal RNA small subunit methyltransferase B</fullName>
        <ecNumber evidence="3 14">2.1.1.176</ecNumber>
    </recommendedName>
    <alternativeName>
        <fullName evidence="10 14">16S rRNA m5C967 methyltransferase</fullName>
    </alternativeName>
    <alternativeName>
        <fullName evidence="11 14">rRNA (cytosine-C(5)-)-methyltransferase RsmB</fullName>
    </alternativeName>
</protein>
<feature type="binding site" evidence="14 15">
    <location>
        <begin position="276"/>
        <end position="282"/>
    </location>
    <ligand>
        <name>S-adenosyl-L-methionine</name>
        <dbReference type="ChEBI" id="CHEBI:59789"/>
    </ligand>
</feature>
<name>A0AAJ4WCV5_9GAMM</name>
<keyword evidence="9 14" id="KW-0694">RNA-binding</keyword>
<feature type="domain" description="SAM-dependent MTase RsmB/NOP-type" evidence="16">
    <location>
        <begin position="186"/>
        <end position="451"/>
    </location>
</feature>
<evidence type="ECO:0000313" key="17">
    <source>
        <dbReference type="EMBL" id="SFD26881.1"/>
    </source>
</evidence>
<keyword evidence="4 14" id="KW-0963">Cytoplasm</keyword>
<accession>A0AAJ4WCV5</accession>
<dbReference type="NCBIfam" id="NF008149">
    <property type="entry name" value="PRK10901.1"/>
    <property type="match status" value="1"/>
</dbReference>
<dbReference type="Gene3D" id="1.10.940.10">
    <property type="entry name" value="NusB-like"/>
    <property type="match status" value="1"/>
</dbReference>
<dbReference type="InterPro" id="IPR035926">
    <property type="entry name" value="NusB-like_sf"/>
</dbReference>
<evidence type="ECO:0000259" key="16">
    <source>
        <dbReference type="PROSITE" id="PS51686"/>
    </source>
</evidence>
<dbReference type="InterPro" id="IPR054728">
    <property type="entry name" value="RsmB-like_ferredoxin"/>
</dbReference>
<dbReference type="PRINTS" id="PR02008">
    <property type="entry name" value="RCMTFAMILY"/>
</dbReference>
<keyword evidence="8 14" id="KW-0949">S-adenosyl-L-methionine</keyword>
<dbReference type="GO" id="GO:0003723">
    <property type="term" value="F:RNA binding"/>
    <property type="evidence" value="ECO:0007669"/>
    <property type="project" value="UniProtKB-UniRule"/>
</dbReference>
<evidence type="ECO:0000256" key="11">
    <source>
        <dbReference type="ARBA" id="ARBA00031088"/>
    </source>
</evidence>
<evidence type="ECO:0000256" key="10">
    <source>
        <dbReference type="ARBA" id="ARBA00030399"/>
    </source>
</evidence>
<dbReference type="EMBL" id="FOLW01000011">
    <property type="protein sequence ID" value="SFD26881.1"/>
    <property type="molecule type" value="Genomic_DNA"/>
</dbReference>
<dbReference type="NCBIfam" id="NF011494">
    <property type="entry name" value="PRK14902.1"/>
    <property type="match status" value="1"/>
</dbReference>
<dbReference type="PANTHER" id="PTHR22807">
    <property type="entry name" value="NOP2 YEAST -RELATED NOL1/NOP2/FMU SUN DOMAIN-CONTAINING"/>
    <property type="match status" value="1"/>
</dbReference>
<dbReference type="FunFam" id="3.40.50.150:FF:000022">
    <property type="entry name" value="Ribosomal RNA small subunit methyltransferase B"/>
    <property type="match status" value="1"/>
</dbReference>
<dbReference type="CDD" id="cd00620">
    <property type="entry name" value="Methyltransferase_Sun"/>
    <property type="match status" value="1"/>
</dbReference>
<evidence type="ECO:0000256" key="14">
    <source>
        <dbReference type="HAMAP-Rule" id="MF_01856"/>
    </source>
</evidence>
<dbReference type="EC" id="2.1.1.176" evidence="3 14"/>
<evidence type="ECO:0000256" key="4">
    <source>
        <dbReference type="ARBA" id="ARBA00022490"/>
    </source>
</evidence>
<dbReference type="InterPro" id="IPR049560">
    <property type="entry name" value="MeTrfase_RsmB-F_NOP2_cat"/>
</dbReference>
<evidence type="ECO:0000256" key="12">
    <source>
        <dbReference type="ARBA" id="ARBA00047283"/>
    </source>
</evidence>
<gene>
    <name evidence="14" type="primary">rsmB</name>
    <name evidence="14" type="synonym">sun</name>
    <name evidence="17" type="ORF">SAMN02745723_111106</name>
</gene>
<evidence type="ECO:0000256" key="8">
    <source>
        <dbReference type="ARBA" id="ARBA00022691"/>
    </source>
</evidence>
<evidence type="ECO:0000256" key="3">
    <source>
        <dbReference type="ARBA" id="ARBA00012140"/>
    </source>
</evidence>
<dbReference type="SUPFAM" id="SSF53335">
    <property type="entry name" value="S-adenosyl-L-methionine-dependent methyltransferases"/>
    <property type="match status" value="1"/>
</dbReference>
<dbReference type="Proteomes" id="UP000226420">
    <property type="component" value="Unassembled WGS sequence"/>
</dbReference>
<sequence length="451" mass="50496">MPAPVVSPPALLILISLRSNFAMNNKYNLRAIAAKAIGQVLDKGQSLSTVLPELQKNISDKDKSLLQELCFGTLRVLPELEWYLQQLMEKVLTGKQRPLHYLLMVGLYQLLYTRIPPHAAVAETVNGAITLKRPQMKGLINGVMRQFQRQQQELTAQVQTQSSRFLHPGWLLKRIQDAYPEQWQQIVDANNQKPPMWLRVNRQHHSRDEYLELLQLAGIEAVIHQDYPDALRLVTPCAVTALPGFDAGWITVQDASAQGCTPLLEPQNGEIILDLCAAPGGKTTHILEAAPEAQVTAVDVDESRLKRVAENLARLKQQATVLCGDGRTPETWSNGQIYDRILLDAPCSATGVIRRHPDIKWLRRNSDIDELVALQKQIIDAIWPQLKSGGTMVYATCSILPEENTLQINDFIHRHSDAHLVNIGTDESPYRQNLPSQDGGDGFFYAKLIKA</sequence>
<dbReference type="InterPro" id="IPR004573">
    <property type="entry name" value="rRNA_ssu_MeTfrase_B"/>
</dbReference>
<dbReference type="Pfam" id="PF01029">
    <property type="entry name" value="NusB"/>
    <property type="match status" value="1"/>
</dbReference>
<dbReference type="InterPro" id="IPR023267">
    <property type="entry name" value="RCMT"/>
</dbReference>
<comment type="caution">
    <text evidence="17">The sequence shown here is derived from an EMBL/GenBank/DDBJ whole genome shotgun (WGS) entry which is preliminary data.</text>
</comment>
<reference evidence="17 18" key="1">
    <citation type="submission" date="2016-10" db="EMBL/GenBank/DDBJ databases">
        <authorList>
            <person name="Varghese N."/>
            <person name="Submissions S."/>
        </authorList>
    </citation>
    <scope>NUCLEOTIDE SEQUENCE [LARGE SCALE GENOMIC DNA]</scope>
    <source>
        <strain evidence="17 18">DSM 5563</strain>
    </source>
</reference>
<dbReference type="InterPro" id="IPR023541">
    <property type="entry name" value="rRNA_ssu_MeTfrase_B_ent"/>
</dbReference>
<evidence type="ECO:0000256" key="13">
    <source>
        <dbReference type="ARBA" id="ARBA00067267"/>
    </source>
</evidence>
<comment type="catalytic activity">
    <reaction evidence="12 14">
        <text>cytidine(967) in 16S rRNA + S-adenosyl-L-methionine = 5-methylcytidine(967) in 16S rRNA + S-adenosyl-L-homocysteine + H(+)</text>
        <dbReference type="Rhea" id="RHEA:42748"/>
        <dbReference type="Rhea" id="RHEA-COMP:10219"/>
        <dbReference type="Rhea" id="RHEA-COMP:10220"/>
        <dbReference type="ChEBI" id="CHEBI:15378"/>
        <dbReference type="ChEBI" id="CHEBI:57856"/>
        <dbReference type="ChEBI" id="CHEBI:59789"/>
        <dbReference type="ChEBI" id="CHEBI:74483"/>
        <dbReference type="ChEBI" id="CHEBI:82748"/>
        <dbReference type="EC" id="2.1.1.176"/>
    </reaction>
</comment>
<organism evidence="17 18">
    <name type="scientific">Pragia fontium DSM 5563 = ATCC 49100</name>
    <dbReference type="NCBI Taxonomy" id="1122977"/>
    <lineage>
        <taxon>Bacteria</taxon>
        <taxon>Pseudomonadati</taxon>
        <taxon>Pseudomonadota</taxon>
        <taxon>Gammaproteobacteria</taxon>
        <taxon>Enterobacterales</taxon>
        <taxon>Budviciaceae</taxon>
        <taxon>Pragia</taxon>
    </lineage>
</organism>
<dbReference type="Pfam" id="PF01189">
    <property type="entry name" value="Methyltr_RsmB-F"/>
    <property type="match status" value="1"/>
</dbReference>
<evidence type="ECO:0000256" key="5">
    <source>
        <dbReference type="ARBA" id="ARBA00022552"/>
    </source>
</evidence>
<feature type="binding site" evidence="14 15">
    <location>
        <position position="325"/>
    </location>
    <ligand>
        <name>S-adenosyl-L-methionine</name>
        <dbReference type="ChEBI" id="CHEBI:59789"/>
    </ligand>
</feature>
<proteinExistence type="inferred from homology"/>
<keyword evidence="6 14" id="KW-0489">Methyltransferase</keyword>
<dbReference type="Gene3D" id="3.40.50.150">
    <property type="entry name" value="Vaccinia Virus protein VP39"/>
    <property type="match status" value="1"/>
</dbReference>
<dbReference type="FunFam" id="1.10.287.730:FF:000001">
    <property type="entry name" value="Ribosomal RNA small subunit methyltransferase B"/>
    <property type="match status" value="1"/>
</dbReference>
<dbReference type="FunFam" id="3.30.70.1170:FF:000002">
    <property type="entry name" value="Ribosomal RNA small subunit methyltransferase B"/>
    <property type="match status" value="1"/>
</dbReference>
<feature type="binding site" evidence="14 15">
    <location>
        <position position="299"/>
    </location>
    <ligand>
        <name>S-adenosyl-L-methionine</name>
        <dbReference type="ChEBI" id="CHEBI:59789"/>
    </ligand>
</feature>
<dbReference type="Gene3D" id="1.10.287.730">
    <property type="entry name" value="Helix hairpin bin"/>
    <property type="match status" value="1"/>
</dbReference>
<evidence type="ECO:0000256" key="15">
    <source>
        <dbReference type="PROSITE-ProRule" id="PRU01023"/>
    </source>
</evidence>
<keyword evidence="5 14" id="KW-0698">rRNA processing</keyword>
<comment type="function">
    <text evidence="1 14">Specifically methylates the cytosine at position 967 (m5C967) of 16S rRNA.</text>
</comment>
<dbReference type="InterPro" id="IPR001678">
    <property type="entry name" value="MeTrfase_RsmB-F_NOP2_dom"/>
</dbReference>
<evidence type="ECO:0000256" key="7">
    <source>
        <dbReference type="ARBA" id="ARBA00022679"/>
    </source>
</evidence>
<dbReference type="GO" id="GO:0070475">
    <property type="term" value="P:rRNA base methylation"/>
    <property type="evidence" value="ECO:0007669"/>
    <property type="project" value="TreeGrafter"/>
</dbReference>
<feature type="binding site" evidence="14 15">
    <location>
        <position position="344"/>
    </location>
    <ligand>
        <name>S-adenosyl-L-methionine</name>
        <dbReference type="ChEBI" id="CHEBI:59789"/>
    </ligand>
</feature>